<feature type="region of interest" description="Disordered" evidence="6">
    <location>
        <begin position="94"/>
        <end position="114"/>
    </location>
</feature>
<dbReference type="InterPro" id="IPR013087">
    <property type="entry name" value="Znf_C2H2_type"/>
</dbReference>
<keyword evidence="9" id="KW-1185">Reference proteome</keyword>
<dbReference type="SMART" id="SM00355">
    <property type="entry name" value="ZnF_C2H2"/>
    <property type="match status" value="2"/>
</dbReference>
<evidence type="ECO:0000256" key="5">
    <source>
        <dbReference type="PROSITE-ProRule" id="PRU00042"/>
    </source>
</evidence>
<feature type="domain" description="C2H2-type" evidence="7">
    <location>
        <begin position="142"/>
        <end position="172"/>
    </location>
</feature>
<dbReference type="Gene3D" id="3.30.160.60">
    <property type="entry name" value="Classic Zinc Finger"/>
    <property type="match status" value="2"/>
</dbReference>
<keyword evidence="4" id="KW-0862">Zinc</keyword>
<protein>
    <submittedName>
        <fullName evidence="8">Zinc finger C2H2 protein</fullName>
    </submittedName>
</protein>
<evidence type="ECO:0000259" key="7">
    <source>
        <dbReference type="PROSITE" id="PS50157"/>
    </source>
</evidence>
<evidence type="ECO:0000313" key="8">
    <source>
        <dbReference type="EMBL" id="KAF9764974.1"/>
    </source>
</evidence>
<dbReference type="InterPro" id="IPR036236">
    <property type="entry name" value="Znf_C2H2_sf"/>
</dbReference>
<dbReference type="GO" id="GO:0005634">
    <property type="term" value="C:nucleus"/>
    <property type="evidence" value="ECO:0007669"/>
    <property type="project" value="TreeGrafter"/>
</dbReference>
<evidence type="ECO:0000256" key="3">
    <source>
        <dbReference type="ARBA" id="ARBA00022771"/>
    </source>
</evidence>
<evidence type="ECO:0000256" key="1">
    <source>
        <dbReference type="ARBA" id="ARBA00022723"/>
    </source>
</evidence>
<accession>A0A9P6L0V0</accession>
<dbReference type="OrthoDB" id="3269380at2759"/>
<organism evidence="8 9">
    <name type="scientific">Nosema granulosis</name>
    <dbReference type="NCBI Taxonomy" id="83296"/>
    <lineage>
        <taxon>Eukaryota</taxon>
        <taxon>Fungi</taxon>
        <taxon>Fungi incertae sedis</taxon>
        <taxon>Microsporidia</taxon>
        <taxon>Nosematidae</taxon>
        <taxon>Nosema</taxon>
    </lineage>
</organism>
<dbReference type="Proteomes" id="UP000740883">
    <property type="component" value="Unassembled WGS sequence"/>
</dbReference>
<dbReference type="PROSITE" id="PS50157">
    <property type="entry name" value="ZINC_FINGER_C2H2_2"/>
    <property type="match status" value="2"/>
</dbReference>
<dbReference type="PANTHER" id="PTHR23057:SF0">
    <property type="entry name" value="JUXTAPOSED WITH ANOTHER ZINC FINGER PROTEIN 1"/>
    <property type="match status" value="1"/>
</dbReference>
<dbReference type="PANTHER" id="PTHR23057">
    <property type="entry name" value="JUXTAPOSED WITH ANOTHER ZINC FINGER PROTEIN 1"/>
    <property type="match status" value="1"/>
</dbReference>
<feature type="domain" description="C2H2-type" evidence="7">
    <location>
        <begin position="178"/>
        <end position="206"/>
    </location>
</feature>
<evidence type="ECO:0000256" key="4">
    <source>
        <dbReference type="ARBA" id="ARBA00022833"/>
    </source>
</evidence>
<keyword evidence="3 5" id="KW-0863">Zinc-finger</keyword>
<dbReference type="SUPFAM" id="SSF57667">
    <property type="entry name" value="beta-beta-alpha zinc fingers"/>
    <property type="match status" value="2"/>
</dbReference>
<keyword evidence="1" id="KW-0479">Metal-binding</keyword>
<keyword evidence="2" id="KW-0677">Repeat</keyword>
<comment type="caution">
    <text evidence="8">The sequence shown here is derived from an EMBL/GenBank/DDBJ whole genome shotgun (WGS) entry which is preliminary data.</text>
</comment>
<evidence type="ECO:0000256" key="6">
    <source>
        <dbReference type="SAM" id="MobiDB-lite"/>
    </source>
</evidence>
<dbReference type="EMBL" id="SBJO01000003">
    <property type="protein sequence ID" value="KAF9764974.1"/>
    <property type="molecule type" value="Genomic_DNA"/>
</dbReference>
<evidence type="ECO:0000256" key="2">
    <source>
        <dbReference type="ARBA" id="ARBA00022737"/>
    </source>
</evidence>
<sequence>MTFQLIKKLLFQYIEKNHPDIDFYGDKEFEELSAIHGREYKRYIKSRPFCLFERNIEIEREKFCREHPYNANWLKEDEEEEAKEVVEETKEEVLEIKENDSSKESSESSEAVVDLRKPRKRRIIKENMFLDTEENKKYGKIFKCELPGCNRQYTSSFGLKYHMKEGHSKEKLSIPKPFVCSVELCGRKYKNNNGLKYHLKNYHDFN</sequence>
<proteinExistence type="predicted"/>
<gene>
    <name evidence="8" type="ORF">NGRA_0119</name>
</gene>
<feature type="compositionally biased region" description="Basic and acidic residues" evidence="6">
    <location>
        <begin position="94"/>
        <end position="106"/>
    </location>
</feature>
<evidence type="ECO:0000313" key="9">
    <source>
        <dbReference type="Proteomes" id="UP000740883"/>
    </source>
</evidence>
<name>A0A9P6L0V0_9MICR</name>
<dbReference type="Pfam" id="PF00096">
    <property type="entry name" value="zf-C2H2"/>
    <property type="match status" value="2"/>
</dbReference>
<dbReference type="InterPro" id="IPR051580">
    <property type="entry name" value="ZnF-Chromatin_assoc"/>
</dbReference>
<dbReference type="AlphaFoldDB" id="A0A9P6L0V0"/>
<reference evidence="8 9" key="1">
    <citation type="journal article" date="2020" name="Genome Biol. Evol.">
        <title>Comparative genomics of strictly vertically transmitted, feminizing microsporidia endosymbionts of amphipod crustaceans.</title>
        <authorList>
            <person name="Cormier A."/>
            <person name="Chebbi M.A."/>
            <person name="Giraud I."/>
            <person name="Wattier R."/>
            <person name="Teixeira M."/>
            <person name="Gilbert C."/>
            <person name="Rigaud T."/>
            <person name="Cordaux R."/>
        </authorList>
    </citation>
    <scope>NUCLEOTIDE SEQUENCE [LARGE SCALE GENOMIC DNA]</scope>
    <source>
        <strain evidence="8 9">Ou3-Ou53</strain>
    </source>
</reference>
<dbReference type="PROSITE" id="PS00028">
    <property type="entry name" value="ZINC_FINGER_C2H2_1"/>
    <property type="match status" value="2"/>
</dbReference>
<dbReference type="GO" id="GO:0008270">
    <property type="term" value="F:zinc ion binding"/>
    <property type="evidence" value="ECO:0007669"/>
    <property type="project" value="UniProtKB-KW"/>
</dbReference>